<evidence type="ECO:0000256" key="1">
    <source>
        <dbReference type="SAM" id="Phobius"/>
    </source>
</evidence>
<keyword evidence="3" id="KW-1185">Reference proteome</keyword>
<feature type="transmembrane region" description="Helical" evidence="1">
    <location>
        <begin position="14"/>
        <end position="33"/>
    </location>
</feature>
<evidence type="ECO:0008006" key="4">
    <source>
        <dbReference type="Google" id="ProtNLM"/>
    </source>
</evidence>
<dbReference type="RefSeq" id="WP_386722282.1">
    <property type="nucleotide sequence ID" value="NZ_JBHRSZ010000006.1"/>
</dbReference>
<keyword evidence="1" id="KW-1133">Transmembrane helix</keyword>
<dbReference type="EMBL" id="JBHRSZ010000006">
    <property type="protein sequence ID" value="MFC3152355.1"/>
    <property type="molecule type" value="Genomic_DNA"/>
</dbReference>
<comment type="caution">
    <text evidence="2">The sequence shown here is derived from an EMBL/GenBank/DDBJ whole genome shotgun (WGS) entry which is preliminary data.</text>
</comment>
<reference evidence="3" key="1">
    <citation type="journal article" date="2019" name="Int. J. Syst. Evol. Microbiol.">
        <title>The Global Catalogue of Microorganisms (GCM) 10K type strain sequencing project: providing services to taxonomists for standard genome sequencing and annotation.</title>
        <authorList>
            <consortium name="The Broad Institute Genomics Platform"/>
            <consortium name="The Broad Institute Genome Sequencing Center for Infectious Disease"/>
            <person name="Wu L."/>
            <person name="Ma J."/>
        </authorList>
    </citation>
    <scope>NUCLEOTIDE SEQUENCE [LARGE SCALE GENOMIC DNA]</scope>
    <source>
        <strain evidence="3">KCTC 52438</strain>
    </source>
</reference>
<evidence type="ECO:0000313" key="2">
    <source>
        <dbReference type="EMBL" id="MFC3152355.1"/>
    </source>
</evidence>
<accession>A0ABV7HES6</accession>
<evidence type="ECO:0000313" key="3">
    <source>
        <dbReference type="Proteomes" id="UP001595476"/>
    </source>
</evidence>
<dbReference type="Proteomes" id="UP001595476">
    <property type="component" value="Unassembled WGS sequence"/>
</dbReference>
<keyword evidence="1" id="KW-0812">Transmembrane</keyword>
<protein>
    <recommendedName>
        <fullName evidence="4">MSHA biogenesis protein MshP</fullName>
    </recommendedName>
</protein>
<organism evidence="2 3">
    <name type="scientific">Litoribrevibacter euphylliae</name>
    <dbReference type="NCBI Taxonomy" id="1834034"/>
    <lineage>
        <taxon>Bacteria</taxon>
        <taxon>Pseudomonadati</taxon>
        <taxon>Pseudomonadota</taxon>
        <taxon>Gammaproteobacteria</taxon>
        <taxon>Oceanospirillales</taxon>
        <taxon>Oceanospirillaceae</taxon>
        <taxon>Litoribrevibacter</taxon>
    </lineage>
</organism>
<sequence>MIEVSGVRSINRGFALPAVAFLIVIVALIIAALERINSNQTATSSMGLQSSRAYYATYSGVEWAAYQVINNNACPATGSIGSGIQGFTISLESCTQSPYKEGSSTDNVFIYEIRVLATYGGQGQLGVSPDFASRELTVSMMIEN</sequence>
<keyword evidence="1" id="KW-0472">Membrane</keyword>
<name>A0ABV7HES6_9GAMM</name>
<gene>
    <name evidence="2" type="ORF">ACFOEK_15075</name>
</gene>
<proteinExistence type="predicted"/>